<accession>A0ABU1Z040</accession>
<organism evidence="2 3">
    <name type="scientific">Pseudoglutamicibacter albus</name>
    <dbReference type="NCBI Taxonomy" id="98671"/>
    <lineage>
        <taxon>Bacteria</taxon>
        <taxon>Bacillati</taxon>
        <taxon>Actinomycetota</taxon>
        <taxon>Actinomycetes</taxon>
        <taxon>Micrococcales</taxon>
        <taxon>Micrococcaceae</taxon>
        <taxon>Pseudoglutamicibacter</taxon>
    </lineage>
</organism>
<dbReference type="InterPro" id="IPR016181">
    <property type="entry name" value="Acyl_CoA_acyltransferase"/>
</dbReference>
<dbReference type="Pfam" id="PF00583">
    <property type="entry name" value="Acetyltransf_1"/>
    <property type="match status" value="1"/>
</dbReference>
<dbReference type="RefSeq" id="WP_070490694.1">
    <property type="nucleotide sequence ID" value="NZ_JAVDXX010000001.1"/>
</dbReference>
<sequence>MSAAELEGLTFRPWAEGDDLRLLEVWGGPRTPQAHEDRAMLRPSSDEPFARCIVAELDGVPIAAGVVYSSSLHPQRYWFYVEVASAERRQGIGHQLLALLKAELPAGAQLKSRYTSADAGENPDADGAAGFLAAEGFGLVNKSMLVVVEPSALPLPEFAEDGLVLEEAATGSVELSTTVAEFYNATHEWDPSTMTVGLTQTMLLGPHTGAKGAVVVRDRAMGEGAPILAFAVSYEPARPDAPTEVLLGWNPELDEARASQACRDLLAMLVHQYPVQLEVDTAMVPLGRVIDELGPKGLATIVTTTHIVATDA</sequence>
<gene>
    <name evidence="2" type="ORF">J2S67_000419</name>
</gene>
<dbReference type="EMBL" id="JAVDXX010000001">
    <property type="protein sequence ID" value="MDR7293151.1"/>
    <property type="molecule type" value="Genomic_DNA"/>
</dbReference>
<name>A0ABU1Z040_9MICC</name>
<evidence type="ECO:0000313" key="2">
    <source>
        <dbReference type="EMBL" id="MDR7293151.1"/>
    </source>
</evidence>
<feature type="domain" description="N-acetyltransferase" evidence="1">
    <location>
        <begin position="9"/>
        <end position="160"/>
    </location>
</feature>
<dbReference type="SUPFAM" id="SSF55729">
    <property type="entry name" value="Acyl-CoA N-acyltransferases (Nat)"/>
    <property type="match status" value="1"/>
</dbReference>
<evidence type="ECO:0000313" key="3">
    <source>
        <dbReference type="Proteomes" id="UP001180715"/>
    </source>
</evidence>
<proteinExistence type="predicted"/>
<evidence type="ECO:0000259" key="1">
    <source>
        <dbReference type="PROSITE" id="PS51186"/>
    </source>
</evidence>
<dbReference type="InterPro" id="IPR000182">
    <property type="entry name" value="GNAT_dom"/>
</dbReference>
<reference evidence="2" key="1">
    <citation type="submission" date="2023-07" db="EMBL/GenBank/DDBJ databases">
        <title>Sequencing the genomes of 1000 actinobacteria strains.</title>
        <authorList>
            <person name="Klenk H.-P."/>
        </authorList>
    </citation>
    <scope>NUCLEOTIDE SEQUENCE</scope>
    <source>
        <strain evidence="2">DSM 13068</strain>
    </source>
</reference>
<dbReference type="Proteomes" id="UP001180715">
    <property type="component" value="Unassembled WGS sequence"/>
</dbReference>
<protein>
    <submittedName>
        <fullName evidence="2">GNAT superfamily N-acetyltransferase</fullName>
    </submittedName>
</protein>
<dbReference type="Gene3D" id="3.40.630.30">
    <property type="match status" value="1"/>
</dbReference>
<keyword evidence="3" id="KW-1185">Reference proteome</keyword>
<comment type="caution">
    <text evidence="2">The sequence shown here is derived from an EMBL/GenBank/DDBJ whole genome shotgun (WGS) entry which is preliminary data.</text>
</comment>
<dbReference type="PROSITE" id="PS51186">
    <property type="entry name" value="GNAT"/>
    <property type="match status" value="1"/>
</dbReference>
<dbReference type="CDD" id="cd04301">
    <property type="entry name" value="NAT_SF"/>
    <property type="match status" value="1"/>
</dbReference>